<evidence type="ECO:0000313" key="2">
    <source>
        <dbReference type="Proteomes" id="UP000236161"/>
    </source>
</evidence>
<protein>
    <submittedName>
        <fullName evidence="1">Uncharacterized protein</fullName>
    </submittedName>
</protein>
<keyword evidence="2" id="KW-1185">Reference proteome</keyword>
<gene>
    <name evidence="1" type="ORF">AXF42_Ash003325</name>
</gene>
<organism evidence="1 2">
    <name type="scientific">Apostasia shenzhenica</name>
    <dbReference type="NCBI Taxonomy" id="1088818"/>
    <lineage>
        <taxon>Eukaryota</taxon>
        <taxon>Viridiplantae</taxon>
        <taxon>Streptophyta</taxon>
        <taxon>Embryophyta</taxon>
        <taxon>Tracheophyta</taxon>
        <taxon>Spermatophyta</taxon>
        <taxon>Magnoliopsida</taxon>
        <taxon>Liliopsida</taxon>
        <taxon>Asparagales</taxon>
        <taxon>Orchidaceae</taxon>
        <taxon>Apostasioideae</taxon>
        <taxon>Apostasia</taxon>
    </lineage>
</organism>
<name>A0A2I0BFT9_9ASPA</name>
<dbReference type="AlphaFoldDB" id="A0A2I0BFT9"/>
<dbReference type="Proteomes" id="UP000236161">
    <property type="component" value="Unassembled WGS sequence"/>
</dbReference>
<sequence>MLIKIRRWNFKQKIKSRNAHSNVTREFLYLAMQESKGIDASRLITRLYDALALAMDQQPQKIILLYCQQKAQKEHDSKKFNNIGRVGHFKVENRRKRLCGMGQTKQAVPQHQNEHPINRQGRVLCTSKEDYQHYL</sequence>
<evidence type="ECO:0000313" key="1">
    <source>
        <dbReference type="EMBL" id="PKA66670.1"/>
    </source>
</evidence>
<dbReference type="EMBL" id="KZ451885">
    <property type="protein sequence ID" value="PKA66670.1"/>
    <property type="molecule type" value="Genomic_DNA"/>
</dbReference>
<proteinExistence type="predicted"/>
<accession>A0A2I0BFT9</accession>
<reference evidence="1 2" key="1">
    <citation type="journal article" date="2017" name="Nature">
        <title>The Apostasia genome and the evolution of orchids.</title>
        <authorList>
            <person name="Zhang G.Q."/>
            <person name="Liu K.W."/>
            <person name="Li Z."/>
            <person name="Lohaus R."/>
            <person name="Hsiao Y.Y."/>
            <person name="Niu S.C."/>
            <person name="Wang J.Y."/>
            <person name="Lin Y.C."/>
            <person name="Xu Q."/>
            <person name="Chen L.J."/>
            <person name="Yoshida K."/>
            <person name="Fujiwara S."/>
            <person name="Wang Z.W."/>
            <person name="Zhang Y.Q."/>
            <person name="Mitsuda N."/>
            <person name="Wang M."/>
            <person name="Liu G.H."/>
            <person name="Pecoraro L."/>
            <person name="Huang H.X."/>
            <person name="Xiao X.J."/>
            <person name="Lin M."/>
            <person name="Wu X.Y."/>
            <person name="Wu W.L."/>
            <person name="Chen Y.Y."/>
            <person name="Chang S.B."/>
            <person name="Sakamoto S."/>
            <person name="Ohme-Takagi M."/>
            <person name="Yagi M."/>
            <person name="Zeng S.J."/>
            <person name="Shen C.Y."/>
            <person name="Yeh C.M."/>
            <person name="Luo Y.B."/>
            <person name="Tsai W.C."/>
            <person name="Van de Peer Y."/>
            <person name="Liu Z.J."/>
        </authorList>
    </citation>
    <scope>NUCLEOTIDE SEQUENCE [LARGE SCALE GENOMIC DNA]</scope>
    <source>
        <strain evidence="2">cv. Shenzhen</strain>
        <tissue evidence="1">Stem</tissue>
    </source>
</reference>